<dbReference type="CDD" id="cd11586">
    <property type="entry name" value="VbhA_like"/>
    <property type="match status" value="1"/>
</dbReference>
<evidence type="ECO:0000313" key="1">
    <source>
        <dbReference type="EMBL" id="CCU70500.1"/>
    </source>
</evidence>
<dbReference type="HOGENOM" id="CLU_2653291_0_0_6"/>
<keyword evidence="2" id="KW-1185">Reference proteome</keyword>
<dbReference type="AlphaFoldDB" id="M5DL72"/>
<organism evidence="1 2">
    <name type="scientific">Thalassolituus oleivorans MIL-1</name>
    <dbReference type="NCBI Taxonomy" id="1298593"/>
    <lineage>
        <taxon>Bacteria</taxon>
        <taxon>Pseudomonadati</taxon>
        <taxon>Pseudomonadota</taxon>
        <taxon>Gammaproteobacteria</taxon>
        <taxon>Oceanospirillales</taxon>
        <taxon>Oceanospirillaceae</taxon>
        <taxon>Thalassolituus</taxon>
    </lineage>
</organism>
<gene>
    <name evidence="1" type="ORF">TOL_0051</name>
</gene>
<dbReference type="STRING" id="187493.CN03_00825"/>
<dbReference type="InterPro" id="IPR043038">
    <property type="entry name" value="VbhA_sf"/>
</dbReference>
<accession>M5DL72</accession>
<dbReference type="InterPro" id="IPR033788">
    <property type="entry name" value="VbhA-like"/>
</dbReference>
<dbReference type="Gene3D" id="1.10.8.1050">
    <property type="entry name" value="Antitoxin VbhA-like"/>
    <property type="match status" value="1"/>
</dbReference>
<dbReference type="KEGG" id="tol:TOL_0051"/>
<protein>
    <recommendedName>
        <fullName evidence="3">Antitoxin VbhA domain-containing protein</fullName>
    </recommendedName>
</protein>
<evidence type="ECO:0000313" key="2">
    <source>
        <dbReference type="Proteomes" id="UP000011866"/>
    </source>
</evidence>
<proteinExistence type="predicted"/>
<dbReference type="EMBL" id="HF680312">
    <property type="protein sequence ID" value="CCU70500.1"/>
    <property type="molecule type" value="Genomic_DNA"/>
</dbReference>
<sequence>MLLRKEHFMLNSNFGKSGGFTMPNKPITSEFLAAQAAGSCRIEGLKVSAEEERLMSDIIAGRVDAEAEIEKIVQACKATNKNAT</sequence>
<reference evidence="1 2" key="1">
    <citation type="journal article" date="2013" name="Genome Announc.">
        <title>Genome Sequence of Thalassolituus oleivorans MIL-1 (DSM 14913T).</title>
        <authorList>
            <person name="Golyshin P.N."/>
            <person name="Werner J."/>
            <person name="Chernikova T.N."/>
            <person name="Tran H."/>
            <person name="Ferrer M."/>
            <person name="Yakimov M.M."/>
            <person name="Teeling H."/>
            <person name="Golyshina O.V."/>
        </authorList>
    </citation>
    <scope>NUCLEOTIDE SEQUENCE [LARGE SCALE GENOMIC DNA]</scope>
    <source>
        <strain evidence="1 2">MIL-1</strain>
    </source>
</reference>
<evidence type="ECO:0008006" key="3">
    <source>
        <dbReference type="Google" id="ProtNLM"/>
    </source>
</evidence>
<dbReference type="Proteomes" id="UP000011866">
    <property type="component" value="Chromosome"/>
</dbReference>
<name>M5DL72_9GAMM</name>